<reference evidence="2" key="1">
    <citation type="journal article" date="2023" name="Insect Mol. Biol.">
        <title>Genome sequencing provides insights into the evolution of gene families encoding plant cell wall-degrading enzymes in longhorned beetles.</title>
        <authorList>
            <person name="Shin N.R."/>
            <person name="Okamura Y."/>
            <person name="Kirsch R."/>
            <person name="Pauchet Y."/>
        </authorList>
    </citation>
    <scope>NUCLEOTIDE SEQUENCE</scope>
    <source>
        <strain evidence="2">MMC_N1</strain>
    </source>
</reference>
<dbReference type="EMBL" id="JAPWTJ010002809">
    <property type="protein sequence ID" value="KAJ8964362.1"/>
    <property type="molecule type" value="Genomic_DNA"/>
</dbReference>
<proteinExistence type="predicted"/>
<dbReference type="Gene3D" id="3.90.660.10">
    <property type="match status" value="1"/>
</dbReference>
<dbReference type="InterPro" id="IPR002937">
    <property type="entry name" value="Amino_oxidase"/>
</dbReference>
<evidence type="ECO:0000313" key="3">
    <source>
        <dbReference type="Proteomes" id="UP001162164"/>
    </source>
</evidence>
<evidence type="ECO:0000259" key="1">
    <source>
        <dbReference type="Pfam" id="PF01593"/>
    </source>
</evidence>
<dbReference type="InterPro" id="IPR036188">
    <property type="entry name" value="FAD/NAD-bd_sf"/>
</dbReference>
<comment type="caution">
    <text evidence="2">The sequence shown here is derived from an EMBL/GenBank/DDBJ whole genome shotgun (WGS) entry which is preliminary data.</text>
</comment>
<dbReference type="PANTHER" id="PTHR10742">
    <property type="entry name" value="FLAVIN MONOAMINE OXIDASE"/>
    <property type="match status" value="1"/>
</dbReference>
<feature type="domain" description="Amine oxidase" evidence="1">
    <location>
        <begin position="53"/>
        <end position="311"/>
    </location>
</feature>
<evidence type="ECO:0000313" key="2">
    <source>
        <dbReference type="EMBL" id="KAJ8964362.1"/>
    </source>
</evidence>
<dbReference type="SUPFAM" id="SSF51905">
    <property type="entry name" value="FAD/NAD(P)-binding domain"/>
    <property type="match status" value="1"/>
</dbReference>
<protein>
    <recommendedName>
        <fullName evidence="1">Amine oxidase domain-containing protein</fullName>
    </recommendedName>
</protein>
<dbReference type="InterPro" id="IPR050281">
    <property type="entry name" value="Flavin_monoamine_oxidase"/>
</dbReference>
<dbReference type="PANTHER" id="PTHR10742:SF398">
    <property type="entry name" value="AMINE OXIDASE DOMAIN-CONTAINING PROTEIN-RELATED"/>
    <property type="match status" value="1"/>
</dbReference>
<dbReference type="SUPFAM" id="SSF54373">
    <property type="entry name" value="FAD-linked reductases, C-terminal domain"/>
    <property type="match status" value="1"/>
</dbReference>
<keyword evidence="3" id="KW-1185">Reference proteome</keyword>
<name>A0ABQ9ISQ1_9CUCU</name>
<accession>A0ABQ9ISQ1</accession>
<dbReference type="Proteomes" id="UP001162164">
    <property type="component" value="Unassembled WGS sequence"/>
</dbReference>
<dbReference type="Pfam" id="PF01593">
    <property type="entry name" value="Amino_oxidase"/>
    <property type="match status" value="1"/>
</dbReference>
<gene>
    <name evidence="2" type="ORF">NQ317_018468</name>
</gene>
<sequence>MQSWLYKFFACLNSANTWYDVSTTGPYVFQKCEGDQQLNWRDRGYRTVLDIMMKKIPDPTKQLPLDDKIFLNKEVRNIAWDTGANTERVVVTCADGSTYNADHIIVTTSLGVLKRNYKSMFTPAPPSNKINSIEGLTFGTVNKILLKFPTKWWPNDLKGFSLLWTEVDHDEGRSWLEDIYGFYVIDSHPRVLLGWVVGKMAAEVELLSDEVVVDSCMFILRKYVGDMYDIPNPDGVLRSKWNSNPNFCGSYLHIGIEAEKRKATSEDLARPLISKNNRPTVLFAGEATSPTKFSTVNGAIETGYREAERLIEMYK</sequence>
<organism evidence="2 3">
    <name type="scientific">Molorchus minor</name>
    <dbReference type="NCBI Taxonomy" id="1323400"/>
    <lineage>
        <taxon>Eukaryota</taxon>
        <taxon>Metazoa</taxon>
        <taxon>Ecdysozoa</taxon>
        <taxon>Arthropoda</taxon>
        <taxon>Hexapoda</taxon>
        <taxon>Insecta</taxon>
        <taxon>Pterygota</taxon>
        <taxon>Neoptera</taxon>
        <taxon>Endopterygota</taxon>
        <taxon>Coleoptera</taxon>
        <taxon>Polyphaga</taxon>
        <taxon>Cucujiformia</taxon>
        <taxon>Chrysomeloidea</taxon>
        <taxon>Cerambycidae</taxon>
        <taxon>Lamiinae</taxon>
        <taxon>Monochamini</taxon>
        <taxon>Molorchus</taxon>
    </lineage>
</organism>
<dbReference type="Gene3D" id="3.50.50.60">
    <property type="entry name" value="FAD/NAD(P)-binding domain"/>
    <property type="match status" value="1"/>
</dbReference>